<dbReference type="Proteomes" id="UP000827160">
    <property type="component" value="Segment"/>
</dbReference>
<proteinExistence type="predicted"/>
<accession>A0AAE7VIW9</accession>
<organism evidence="1 2">
    <name type="scientific">Stappia phage SI01</name>
    <dbReference type="NCBI Taxonomy" id="2847766"/>
    <lineage>
        <taxon>Viruses</taxon>
        <taxon>Duplodnaviria</taxon>
        <taxon>Heunggongvirae</taxon>
        <taxon>Uroviricota</taxon>
        <taxon>Caudoviricetes</taxon>
        <taxon>Autographivirales</taxon>
        <taxon>Dunnvirinae</taxon>
        <taxon>Songlingvirus</taxon>
        <taxon>Songlingvirus SI01</taxon>
    </lineage>
</organism>
<evidence type="ECO:0000313" key="1">
    <source>
        <dbReference type="EMBL" id="QXP44095.1"/>
    </source>
</evidence>
<sequence length="126" mass="14291">MKKMSYVVRMEALRDVEEMEFGMRRVCAHQFDNMLTYLERAAGTGVLAELAALSGRSLQRDVNGYPAHNIMQDAAGKYYLTDPFTLNEWGYAHFKGKAKQDIVLHAVQEVVGKYPELADRVEFGDV</sequence>
<dbReference type="EMBL" id="MZ462995">
    <property type="protein sequence ID" value="QXP44095.1"/>
    <property type="molecule type" value="Genomic_DNA"/>
</dbReference>
<keyword evidence="2" id="KW-1185">Reference proteome</keyword>
<protein>
    <submittedName>
        <fullName evidence="1">Uncharacterized protein</fullName>
    </submittedName>
</protein>
<evidence type="ECO:0000313" key="2">
    <source>
        <dbReference type="Proteomes" id="UP000827160"/>
    </source>
</evidence>
<name>A0AAE7VIW9_9CAUD</name>
<reference evidence="1" key="1">
    <citation type="submission" date="2021-06" db="EMBL/GenBank/DDBJ databases">
        <authorList>
            <person name="Nair S."/>
        </authorList>
    </citation>
    <scope>NUCLEOTIDE SEQUENCE</scope>
</reference>